<comment type="caution">
    <text evidence="2">The sequence shown here is derived from an EMBL/GenBank/DDBJ whole genome shotgun (WGS) entry which is preliminary data.</text>
</comment>
<evidence type="ECO:0000256" key="1">
    <source>
        <dbReference type="SAM" id="Coils"/>
    </source>
</evidence>
<reference evidence="2 3" key="1">
    <citation type="submission" date="2014-04" db="EMBL/GenBank/DDBJ databases">
        <authorList>
            <person name="Bishop-Lilly K.A."/>
            <person name="Broomall S.M."/>
            <person name="Chain P.S."/>
            <person name="Chertkov O."/>
            <person name="Coyne S.R."/>
            <person name="Daligault H.E."/>
            <person name="Davenport K.W."/>
            <person name="Erkkila T."/>
            <person name="Frey K.G."/>
            <person name="Gibbons H.S."/>
            <person name="Gu W."/>
            <person name="Jaissle J."/>
            <person name="Johnson S.L."/>
            <person name="Koroleva G.I."/>
            <person name="Ladner J.T."/>
            <person name="Lo C.-C."/>
            <person name="Minogue T.D."/>
            <person name="Munk C."/>
            <person name="Palacios G.F."/>
            <person name="Redden C.L."/>
            <person name="Rosenzweig C.N."/>
            <person name="Scholz M.B."/>
            <person name="Teshima H."/>
            <person name="Xu Y."/>
        </authorList>
    </citation>
    <scope>NUCLEOTIDE SEQUENCE [LARGE SCALE GENOMIC DNA]</scope>
    <source>
        <strain evidence="2 3">8244</strain>
    </source>
</reference>
<dbReference type="PATRIC" id="fig|44252.3.peg.6215"/>
<accession>A0A090Y4A6</accession>
<dbReference type="EMBL" id="JMQA01000053">
    <property type="protein sequence ID" value="KFM93036.1"/>
    <property type="molecule type" value="Genomic_DNA"/>
</dbReference>
<proteinExistence type="predicted"/>
<evidence type="ECO:0000313" key="2">
    <source>
        <dbReference type="EMBL" id="KFM93036.1"/>
    </source>
</evidence>
<dbReference type="AlphaFoldDB" id="A0A090Y4A6"/>
<organism evidence="2 3">
    <name type="scientific">Paenibacillus macerans</name>
    <name type="common">Bacillus macerans</name>
    <dbReference type="NCBI Taxonomy" id="44252"/>
    <lineage>
        <taxon>Bacteria</taxon>
        <taxon>Bacillati</taxon>
        <taxon>Bacillota</taxon>
        <taxon>Bacilli</taxon>
        <taxon>Bacillales</taxon>
        <taxon>Paenibacillaceae</taxon>
        <taxon>Paenibacillus</taxon>
    </lineage>
</organism>
<keyword evidence="1" id="KW-0175">Coiled coil</keyword>
<dbReference type="RefSeq" id="WP_036624590.1">
    <property type="nucleotide sequence ID" value="NZ_JAKOBR010000034.1"/>
</dbReference>
<dbReference type="HOGENOM" id="CLU_1160174_0_0_9"/>
<evidence type="ECO:0000313" key="3">
    <source>
        <dbReference type="Proteomes" id="UP000029278"/>
    </source>
</evidence>
<gene>
    <name evidence="2" type="ORF">DJ90_2904</name>
</gene>
<name>A0A090Y4A6_PAEMA</name>
<keyword evidence="3" id="KW-1185">Reference proteome</keyword>
<sequence length="239" mass="27327">MGKNNNDPFENLRKVQRMIEKINYPWEQYQKHLEFMQRVSMNGATTAAINSAMNLADAFKDQQKLIQSASFSMPHGVDYKAIYSAMESIAMSPIYKNTPKDTYKLSKTILRLISGLDLGSVTIFKEQSELTFSTFNEEQDEEGKASKLATIFSWSNIINIVIFVIQIIITSLIEAGNDTHHKEIVELLKESNELMQEEIDIKNIQIRDQEAVNSALIELLEQMESALQQENEESAEEHE</sequence>
<dbReference type="GeneID" id="77008599"/>
<feature type="coiled-coil region" evidence="1">
    <location>
        <begin position="177"/>
        <end position="237"/>
    </location>
</feature>
<dbReference type="Proteomes" id="UP000029278">
    <property type="component" value="Unassembled WGS sequence"/>
</dbReference>
<protein>
    <submittedName>
        <fullName evidence="2">Uncharacterized protein</fullName>
    </submittedName>
</protein>